<evidence type="ECO:0000256" key="4">
    <source>
        <dbReference type="RuleBase" id="RU003792"/>
    </source>
</evidence>
<dbReference type="InterPro" id="IPR020097">
    <property type="entry name" value="PsdUridine_synth_TruA_a/b_dom"/>
</dbReference>
<dbReference type="EMBL" id="KL367608">
    <property type="protein sequence ID" value="KFD61855.1"/>
    <property type="molecule type" value="Genomic_DNA"/>
</dbReference>
<dbReference type="PANTHER" id="PTHR11142:SF0">
    <property type="entry name" value="TRNA PSEUDOURIDINE SYNTHASE-LIKE 1"/>
    <property type="match status" value="1"/>
</dbReference>
<feature type="domain" description="Pseudouridine synthase I TruA alpha/beta" evidence="6">
    <location>
        <begin position="168"/>
        <end position="293"/>
    </location>
</feature>
<organism evidence="8">
    <name type="scientific">Trichuris suis</name>
    <name type="common">pig whipworm</name>
    <dbReference type="NCBI Taxonomy" id="68888"/>
    <lineage>
        <taxon>Eukaryota</taxon>
        <taxon>Metazoa</taxon>
        <taxon>Ecdysozoa</taxon>
        <taxon>Nematoda</taxon>
        <taxon>Enoplea</taxon>
        <taxon>Dorylaimia</taxon>
        <taxon>Trichinellida</taxon>
        <taxon>Trichuridae</taxon>
        <taxon>Trichuris</taxon>
    </lineage>
</organism>
<name>A0A085MXA9_9BILA</name>
<dbReference type="EMBL" id="KL363344">
    <property type="protein sequence ID" value="KFD46984.1"/>
    <property type="molecule type" value="Genomic_DNA"/>
</dbReference>
<accession>A0A085MXA9</accession>
<dbReference type="HAMAP" id="MF_00171">
    <property type="entry name" value="TruA"/>
    <property type="match status" value="1"/>
</dbReference>
<dbReference type="InterPro" id="IPR020094">
    <property type="entry name" value="TruA/RsuA/RluB/E/F_N"/>
</dbReference>
<evidence type="ECO:0000256" key="5">
    <source>
        <dbReference type="SAM" id="MobiDB-lite"/>
    </source>
</evidence>
<evidence type="ECO:0000313" key="7">
    <source>
        <dbReference type="EMBL" id="KFD46984.1"/>
    </source>
</evidence>
<keyword evidence="9" id="KW-1185">Reference proteome</keyword>
<dbReference type="Gene3D" id="3.30.70.580">
    <property type="entry name" value="Pseudouridine synthase I, catalytic domain, N-terminal subdomain"/>
    <property type="match status" value="1"/>
</dbReference>
<dbReference type="GO" id="GO:0160147">
    <property type="term" value="F:tRNA pseudouridine(38-40) synthase activity"/>
    <property type="evidence" value="ECO:0007669"/>
    <property type="project" value="UniProtKB-EC"/>
</dbReference>
<dbReference type="Proteomes" id="UP000030764">
    <property type="component" value="Unassembled WGS sequence"/>
</dbReference>
<dbReference type="InterPro" id="IPR020103">
    <property type="entry name" value="PsdUridine_synth_cat_dom_sf"/>
</dbReference>
<feature type="compositionally biased region" description="Basic and acidic residues" evidence="5">
    <location>
        <begin position="307"/>
        <end position="328"/>
    </location>
</feature>
<dbReference type="PANTHER" id="PTHR11142">
    <property type="entry name" value="PSEUDOURIDYLATE SYNTHASE"/>
    <property type="match status" value="1"/>
</dbReference>
<feature type="non-terminal residue" evidence="8">
    <location>
        <position position="328"/>
    </location>
</feature>
<dbReference type="Gene3D" id="3.30.70.660">
    <property type="entry name" value="Pseudouridine synthase I, catalytic domain, C-terminal subdomain"/>
    <property type="match status" value="1"/>
</dbReference>
<dbReference type="SUPFAM" id="SSF55120">
    <property type="entry name" value="Pseudouridine synthase"/>
    <property type="match status" value="1"/>
</dbReference>
<keyword evidence="3 4" id="KW-0413">Isomerase</keyword>
<protein>
    <recommendedName>
        <fullName evidence="4">tRNA pseudouridine synthase</fullName>
        <ecNumber evidence="4">5.4.99.12</ecNumber>
    </recommendedName>
</protein>
<comment type="similarity">
    <text evidence="1 4">Belongs to the tRNA pseudouridine synthase TruA family.</text>
</comment>
<evidence type="ECO:0000256" key="3">
    <source>
        <dbReference type="ARBA" id="ARBA00023235"/>
    </source>
</evidence>
<comment type="catalytic activity">
    <reaction evidence="4">
        <text>uridine(38/39/40) in tRNA = pseudouridine(38/39/40) in tRNA</text>
        <dbReference type="Rhea" id="RHEA:22376"/>
        <dbReference type="Rhea" id="RHEA-COMP:10085"/>
        <dbReference type="Rhea" id="RHEA-COMP:10087"/>
        <dbReference type="ChEBI" id="CHEBI:65314"/>
        <dbReference type="ChEBI" id="CHEBI:65315"/>
        <dbReference type="EC" id="5.4.99.12"/>
    </reaction>
</comment>
<dbReference type="Proteomes" id="UP000030758">
    <property type="component" value="Unassembled WGS sequence"/>
</dbReference>
<evidence type="ECO:0000313" key="8">
    <source>
        <dbReference type="EMBL" id="KFD61855.1"/>
    </source>
</evidence>
<dbReference type="AlphaFoldDB" id="A0A085MXA9"/>
<reference evidence="8 9" key="1">
    <citation type="journal article" date="2014" name="Nat. Genet.">
        <title>Genome and transcriptome of the porcine whipworm Trichuris suis.</title>
        <authorList>
            <person name="Jex A.R."/>
            <person name="Nejsum P."/>
            <person name="Schwarz E.M."/>
            <person name="Hu L."/>
            <person name="Young N.D."/>
            <person name="Hall R.S."/>
            <person name="Korhonen P.K."/>
            <person name="Liao S."/>
            <person name="Thamsborg S."/>
            <person name="Xia J."/>
            <person name="Xu P."/>
            <person name="Wang S."/>
            <person name="Scheerlinck J.P."/>
            <person name="Hofmann A."/>
            <person name="Sternberg P.W."/>
            <person name="Wang J."/>
            <person name="Gasser R.B."/>
        </authorList>
    </citation>
    <scope>NUCLEOTIDE SEQUENCE [LARGE SCALE GENOMIC DNA]</scope>
    <source>
        <strain evidence="8">DCEP-RM93F</strain>
        <strain evidence="7">DCEP-RM93M</strain>
    </source>
</reference>
<evidence type="ECO:0000259" key="6">
    <source>
        <dbReference type="Pfam" id="PF01416"/>
    </source>
</evidence>
<evidence type="ECO:0000256" key="2">
    <source>
        <dbReference type="ARBA" id="ARBA00022694"/>
    </source>
</evidence>
<proteinExistence type="inferred from homology"/>
<evidence type="ECO:0000313" key="9">
    <source>
        <dbReference type="Proteomes" id="UP000030764"/>
    </source>
</evidence>
<evidence type="ECO:0000256" key="1">
    <source>
        <dbReference type="ARBA" id="ARBA00009375"/>
    </source>
</evidence>
<gene>
    <name evidence="7" type="ORF">M513_12114</name>
    <name evidence="8" type="ORF">M514_12114</name>
</gene>
<dbReference type="GO" id="GO:0031119">
    <property type="term" value="P:tRNA pseudouridine synthesis"/>
    <property type="evidence" value="ECO:0007669"/>
    <property type="project" value="TreeGrafter"/>
</dbReference>
<dbReference type="InterPro" id="IPR020095">
    <property type="entry name" value="PsdUridine_synth_TruA_C"/>
</dbReference>
<dbReference type="InterPro" id="IPR001406">
    <property type="entry name" value="PsdUridine_synth_TruA"/>
</dbReference>
<dbReference type="GO" id="GO:0003723">
    <property type="term" value="F:RNA binding"/>
    <property type="evidence" value="ECO:0007669"/>
    <property type="project" value="InterPro"/>
</dbReference>
<keyword evidence="2 4" id="KW-0819">tRNA processing</keyword>
<sequence>MLRYFLSFSYLGSRFAGSQFQPDNVTVQGVLESVLGMVFMSPLDKEPRLRISSRTDSGVHALMNTATFDVELEKEYEPNYLKAAMNTLLCKLEMEIRVLDCRTVSLGFDARRHARERTYLYRLAVLKDSFDRDEDYVANSPEHQLPILEYQRVWALRSNFDIQRFRSAAETFIGWHNFASFMSKCKTRQGELVVDTERTVKHIGIQLGRPLLDRTDCPFSDRFNFFDVTIVSKSFLYNQIRRMMACLVATANSRMEMKDIKWLLENPNPANYSKYNLRKAPSAGLFLKNIHYDESDFLNPNPFYSTRAERDNSDAIGSDRADSGDNDE</sequence>
<dbReference type="Pfam" id="PF01416">
    <property type="entry name" value="PseudoU_synth_1"/>
    <property type="match status" value="1"/>
</dbReference>
<feature type="region of interest" description="Disordered" evidence="5">
    <location>
        <begin position="306"/>
        <end position="328"/>
    </location>
</feature>
<dbReference type="EC" id="5.4.99.12" evidence="4"/>